<name>A0A839EMH3_9HYPH</name>
<feature type="region of interest" description="Disordered" evidence="1">
    <location>
        <begin position="148"/>
        <end position="179"/>
    </location>
</feature>
<evidence type="ECO:0000313" key="3">
    <source>
        <dbReference type="Proteomes" id="UP000549052"/>
    </source>
</evidence>
<evidence type="ECO:0000256" key="1">
    <source>
        <dbReference type="SAM" id="MobiDB-lite"/>
    </source>
</evidence>
<reference evidence="2 3" key="1">
    <citation type="submission" date="2020-07" db="EMBL/GenBank/DDBJ databases">
        <title>Genomic Encyclopedia of Type Strains, Phase IV (KMG-V): Genome sequencing to study the core and pangenomes of soil and plant-associated prokaryotes.</title>
        <authorList>
            <person name="Whitman W."/>
        </authorList>
    </citation>
    <scope>NUCLEOTIDE SEQUENCE [LARGE SCALE GENOMIC DNA]</scope>
    <source>
        <strain evidence="2 3">AN3</strain>
    </source>
</reference>
<dbReference type="AlphaFoldDB" id="A0A839EMH3"/>
<proteinExistence type="predicted"/>
<evidence type="ECO:0000313" key="2">
    <source>
        <dbReference type="EMBL" id="MBA8881773.1"/>
    </source>
</evidence>
<dbReference type="Proteomes" id="UP000549052">
    <property type="component" value="Unassembled WGS sequence"/>
</dbReference>
<organism evidence="2 3">
    <name type="scientific">Phyllobacterium myrsinacearum</name>
    <dbReference type="NCBI Taxonomy" id="28101"/>
    <lineage>
        <taxon>Bacteria</taxon>
        <taxon>Pseudomonadati</taxon>
        <taxon>Pseudomonadota</taxon>
        <taxon>Alphaproteobacteria</taxon>
        <taxon>Hyphomicrobiales</taxon>
        <taxon>Phyllobacteriaceae</taxon>
        <taxon>Phyllobacterium</taxon>
    </lineage>
</organism>
<dbReference type="EMBL" id="JACGXN010000016">
    <property type="protein sequence ID" value="MBA8881773.1"/>
    <property type="molecule type" value="Genomic_DNA"/>
</dbReference>
<gene>
    <name evidence="2" type="ORF">FHW16_005518</name>
</gene>
<sequence>MTATFTVKNFIDTAQMKRDLAYSPADLSNAMMQQASLFAHYGVIAAQASRQVDTVKLLLESTEAAVYRRERETALQDGEKPTVADLDKRVARNGRVVNMKKALIEAKQIEANAKTATEAFRHRRDMLIQSGSTEREEMKGELAISVRTARDEAASESRNNLLARQKQRMKEEAAGSESS</sequence>
<dbReference type="RefSeq" id="WP_182552317.1">
    <property type="nucleotide sequence ID" value="NZ_JACGXN010000016.1"/>
</dbReference>
<keyword evidence="3" id="KW-1185">Reference proteome</keyword>
<protein>
    <submittedName>
        <fullName evidence="2">Uncharacterized protein</fullName>
    </submittedName>
</protein>
<comment type="caution">
    <text evidence="2">The sequence shown here is derived from an EMBL/GenBank/DDBJ whole genome shotgun (WGS) entry which is preliminary data.</text>
</comment>
<accession>A0A839EMH3</accession>